<dbReference type="PRINTS" id="PR00301">
    <property type="entry name" value="HEATSHOCK70"/>
</dbReference>
<name>A0AAW1M5M5_SAPOF</name>
<dbReference type="PROSITE" id="PS01036">
    <property type="entry name" value="HSP70_3"/>
    <property type="match status" value="1"/>
</dbReference>
<evidence type="ECO:0008006" key="7">
    <source>
        <dbReference type="Google" id="ProtNLM"/>
    </source>
</evidence>
<dbReference type="Pfam" id="PF00012">
    <property type="entry name" value="HSP70"/>
    <property type="match status" value="1"/>
</dbReference>
<dbReference type="AlphaFoldDB" id="A0AAW1M5M5"/>
<dbReference type="InterPro" id="IPR029047">
    <property type="entry name" value="HSP70_peptide-bd_sf"/>
</dbReference>
<dbReference type="Gene3D" id="3.30.30.30">
    <property type="match status" value="1"/>
</dbReference>
<accession>A0AAW1M5M5</accession>
<dbReference type="InterPro" id="IPR043129">
    <property type="entry name" value="ATPase_NBD"/>
</dbReference>
<sequence length="504" mass="55941">MLRATLLTDAKRLIGRRFDDETVQKDMKLWPFKVICSRDKNLKKPMIAVNYKGEMKQFAPEEISSMVLSKMKEVAEAFLGVKVKNAVVTVPAYFNDSQRQATKDAGVIAGLNIILIINESTAAAMAYGLDKQATEKNVLIFDLGGGTFDVSLVAIKKDEFVVKGVTGDTHLGGGDFDSSVLNHFVEEFKRKHGKDVRSNPRALGRLRAACERAKRVLSSSFETTVVVDYLFEGMDFCSILSRSLFEKLNMDLFKECIDTVDKCLKDVNANKNNIDDVVLVGGSTRIPKVQQMLQELFNGKELCRSINPDEAVAYGAAIHGATLCGMAKANHIVLVDITPLSLGFRVVDGRMLVVMPRHTPIPATMETETCTAYDNQTSVKNDVYQGERLKAEENHFLGTFSLHGIPAAPKGEAKFITTFSIDADGIITMTKRLKGTSNKDEITIGNYHGRLSSEEIEKMVKRAEQFRAEDTVYVKKKQAERLQAEQLAFNAGMLFCKFLGVFEN</sequence>
<reference evidence="5" key="1">
    <citation type="submission" date="2024-03" db="EMBL/GenBank/DDBJ databases">
        <title>WGS assembly of Saponaria officinalis var. Norfolk2.</title>
        <authorList>
            <person name="Jenkins J."/>
            <person name="Shu S."/>
            <person name="Grimwood J."/>
            <person name="Barry K."/>
            <person name="Goodstein D."/>
            <person name="Schmutz J."/>
            <person name="Leebens-Mack J."/>
            <person name="Osbourn A."/>
        </authorList>
    </citation>
    <scope>NUCLEOTIDE SEQUENCE [LARGE SCALE GENOMIC DNA]</scope>
    <source>
        <strain evidence="5">JIC</strain>
    </source>
</reference>
<dbReference type="PROSITE" id="PS00329">
    <property type="entry name" value="HSP70_2"/>
    <property type="match status" value="1"/>
</dbReference>
<comment type="caution">
    <text evidence="5">The sequence shown here is derived from an EMBL/GenBank/DDBJ whole genome shotgun (WGS) entry which is preliminary data.</text>
</comment>
<evidence type="ECO:0000256" key="3">
    <source>
        <dbReference type="ARBA" id="ARBA00022840"/>
    </source>
</evidence>
<dbReference type="GO" id="GO:0005524">
    <property type="term" value="F:ATP binding"/>
    <property type="evidence" value="ECO:0007669"/>
    <property type="project" value="UniProtKB-KW"/>
</dbReference>
<comment type="similarity">
    <text evidence="1 4">Belongs to the heat shock protein 70 family.</text>
</comment>
<keyword evidence="6" id="KW-1185">Reference proteome</keyword>
<dbReference type="InterPro" id="IPR013126">
    <property type="entry name" value="Hsp_70_fam"/>
</dbReference>
<keyword evidence="3 4" id="KW-0067">ATP-binding</keyword>
<dbReference type="Gene3D" id="2.60.34.10">
    <property type="entry name" value="Substrate Binding Domain Of DNAk, Chain A, domain 1"/>
    <property type="match status" value="1"/>
</dbReference>
<evidence type="ECO:0000256" key="1">
    <source>
        <dbReference type="ARBA" id="ARBA00007381"/>
    </source>
</evidence>
<dbReference type="FunFam" id="3.90.640.10:FF:000002">
    <property type="entry name" value="Heat shock 70 kDa"/>
    <property type="match status" value="1"/>
</dbReference>
<keyword evidence="2 4" id="KW-0547">Nucleotide-binding</keyword>
<dbReference type="InterPro" id="IPR018181">
    <property type="entry name" value="Heat_shock_70_CS"/>
</dbReference>
<organism evidence="5 6">
    <name type="scientific">Saponaria officinalis</name>
    <name type="common">Common soapwort</name>
    <name type="synonym">Lychnis saponaria</name>
    <dbReference type="NCBI Taxonomy" id="3572"/>
    <lineage>
        <taxon>Eukaryota</taxon>
        <taxon>Viridiplantae</taxon>
        <taxon>Streptophyta</taxon>
        <taxon>Embryophyta</taxon>
        <taxon>Tracheophyta</taxon>
        <taxon>Spermatophyta</taxon>
        <taxon>Magnoliopsida</taxon>
        <taxon>eudicotyledons</taxon>
        <taxon>Gunneridae</taxon>
        <taxon>Pentapetalae</taxon>
        <taxon>Caryophyllales</taxon>
        <taxon>Caryophyllaceae</taxon>
        <taxon>Caryophylleae</taxon>
        <taxon>Saponaria</taxon>
    </lineage>
</organism>
<gene>
    <name evidence="5" type="ORF">RND81_03G077400</name>
</gene>
<evidence type="ECO:0000313" key="5">
    <source>
        <dbReference type="EMBL" id="KAK9741041.1"/>
    </source>
</evidence>
<dbReference type="GO" id="GO:0140662">
    <property type="term" value="F:ATP-dependent protein folding chaperone"/>
    <property type="evidence" value="ECO:0007669"/>
    <property type="project" value="InterPro"/>
</dbReference>
<dbReference type="EMBL" id="JBDFQZ010000003">
    <property type="protein sequence ID" value="KAK9741041.1"/>
    <property type="molecule type" value="Genomic_DNA"/>
</dbReference>
<dbReference type="SUPFAM" id="SSF100920">
    <property type="entry name" value="Heat shock protein 70kD (HSP70), peptide-binding domain"/>
    <property type="match status" value="1"/>
</dbReference>
<dbReference type="FunFam" id="3.30.420.40:FF:000545">
    <property type="entry name" value="Endoplasmic reticulum chaperone BiP"/>
    <property type="match status" value="1"/>
</dbReference>
<evidence type="ECO:0000256" key="2">
    <source>
        <dbReference type="ARBA" id="ARBA00022741"/>
    </source>
</evidence>
<evidence type="ECO:0000313" key="6">
    <source>
        <dbReference type="Proteomes" id="UP001443914"/>
    </source>
</evidence>
<evidence type="ECO:0000256" key="4">
    <source>
        <dbReference type="RuleBase" id="RU003322"/>
    </source>
</evidence>
<protein>
    <recommendedName>
        <fullName evidence="7">Heat shock cognate 70 kDa protein</fullName>
    </recommendedName>
</protein>
<dbReference type="Gene3D" id="3.90.640.10">
    <property type="entry name" value="Actin, Chain A, domain 4"/>
    <property type="match status" value="1"/>
</dbReference>
<dbReference type="Gene3D" id="3.30.420.40">
    <property type="match status" value="2"/>
</dbReference>
<dbReference type="PANTHER" id="PTHR19375">
    <property type="entry name" value="HEAT SHOCK PROTEIN 70KDA"/>
    <property type="match status" value="1"/>
</dbReference>
<dbReference type="Proteomes" id="UP001443914">
    <property type="component" value="Unassembled WGS sequence"/>
</dbReference>
<dbReference type="FunFam" id="3.30.30.30:FF:000001">
    <property type="entry name" value="heat shock 70 kDa protein-like"/>
    <property type="match status" value="1"/>
</dbReference>
<proteinExistence type="inferred from homology"/>
<dbReference type="SUPFAM" id="SSF53067">
    <property type="entry name" value="Actin-like ATPase domain"/>
    <property type="match status" value="2"/>
</dbReference>